<organism evidence="1 2">
    <name type="scientific">Paenibacillus ginsengarvi</name>
    <dbReference type="NCBI Taxonomy" id="400777"/>
    <lineage>
        <taxon>Bacteria</taxon>
        <taxon>Bacillati</taxon>
        <taxon>Bacillota</taxon>
        <taxon>Bacilli</taxon>
        <taxon>Bacillales</taxon>
        <taxon>Paenibacillaceae</taxon>
        <taxon>Paenibacillus</taxon>
    </lineage>
</organism>
<evidence type="ECO:0000313" key="1">
    <source>
        <dbReference type="EMBL" id="RKN78873.1"/>
    </source>
</evidence>
<keyword evidence="1" id="KW-0966">Cell projection</keyword>
<dbReference type="Proteomes" id="UP000282311">
    <property type="component" value="Unassembled WGS sequence"/>
</dbReference>
<keyword evidence="1" id="KW-0282">Flagellum</keyword>
<name>A0A3B0BZ07_9BACL</name>
<dbReference type="OrthoDB" id="1739831at2"/>
<sequence length="138" mass="16074">MNLSNCPQCGKVYVTNHYKLCANCLRDIEDQYRKCVDYLRQNRRCNLNELSEGTGVSIRMIIRFIREGRISTKDAPNVQTPCESCGEPIRDGTLCVGCRSKLSRDVQHMHEDTRRKEGLDMNEFGNTYMKDRSKFDKR</sequence>
<dbReference type="AlphaFoldDB" id="A0A3B0BZ07"/>
<keyword evidence="2" id="KW-1185">Reference proteome</keyword>
<proteinExistence type="predicted"/>
<protein>
    <submittedName>
        <fullName evidence="1">Flagellar protein</fullName>
    </submittedName>
</protein>
<accession>A0A3B0BZ07</accession>
<reference evidence="1 2" key="1">
    <citation type="journal article" date="2007" name="Int. J. Syst. Evol. Microbiol.">
        <title>Paenibacillus ginsengarvi sp. nov., isolated from soil from ginseng cultivation.</title>
        <authorList>
            <person name="Yoon M.H."/>
            <person name="Ten L.N."/>
            <person name="Im W.T."/>
        </authorList>
    </citation>
    <scope>NUCLEOTIDE SEQUENCE [LARGE SCALE GENOMIC DNA]</scope>
    <source>
        <strain evidence="1 2">KCTC 13059</strain>
    </source>
</reference>
<evidence type="ECO:0000313" key="2">
    <source>
        <dbReference type="Proteomes" id="UP000282311"/>
    </source>
</evidence>
<gene>
    <name evidence="1" type="ORF">D7M11_22630</name>
</gene>
<comment type="caution">
    <text evidence="1">The sequence shown here is derived from an EMBL/GenBank/DDBJ whole genome shotgun (WGS) entry which is preliminary data.</text>
</comment>
<dbReference type="RefSeq" id="WP_120749540.1">
    <property type="nucleotide sequence ID" value="NZ_RBAH01000018.1"/>
</dbReference>
<dbReference type="EMBL" id="RBAH01000018">
    <property type="protein sequence ID" value="RKN78873.1"/>
    <property type="molecule type" value="Genomic_DNA"/>
</dbReference>
<keyword evidence="1" id="KW-0969">Cilium</keyword>